<dbReference type="EMBL" id="MRCC01000021">
    <property type="protein sequence ID" value="OKH22295.1"/>
    <property type="molecule type" value="Genomic_DNA"/>
</dbReference>
<evidence type="ECO:0000313" key="1">
    <source>
        <dbReference type="EMBL" id="OKH22295.1"/>
    </source>
</evidence>
<reference evidence="1 2" key="1">
    <citation type="submission" date="2016-11" db="EMBL/GenBank/DDBJ databases">
        <title>Draft Genome Sequences of Nine Cyanobacterial Strains from Diverse Habitats.</title>
        <authorList>
            <person name="Zhu T."/>
            <person name="Hou S."/>
            <person name="Lu X."/>
            <person name="Hess W.R."/>
        </authorList>
    </citation>
    <scope>NUCLEOTIDE SEQUENCE [LARGE SCALE GENOMIC DNA]</scope>
    <source>
        <strain evidence="1 2">5.2 s.c.1</strain>
    </source>
</reference>
<organism evidence="1 2">
    <name type="scientific">Chroogloeocystis siderophila 5.2 s.c.1</name>
    <dbReference type="NCBI Taxonomy" id="247279"/>
    <lineage>
        <taxon>Bacteria</taxon>
        <taxon>Bacillati</taxon>
        <taxon>Cyanobacteriota</taxon>
        <taxon>Cyanophyceae</taxon>
        <taxon>Oscillatoriophycideae</taxon>
        <taxon>Chroococcales</taxon>
        <taxon>Chroococcaceae</taxon>
        <taxon>Chroogloeocystis</taxon>
    </lineage>
</organism>
<accession>A0A1U7HFH0</accession>
<dbReference type="Proteomes" id="UP000185984">
    <property type="component" value="Unassembled WGS sequence"/>
</dbReference>
<name>A0A1U7HFH0_9CHRO</name>
<dbReference type="AlphaFoldDB" id="A0A1U7HFH0"/>
<sequence>MKIIFNRVLLHLFRYLTSRNDVQVWQKKDRHGRSYWQAYDPLTDKKISLASEAEMRIWIEQRYYK</sequence>
<protein>
    <submittedName>
        <fullName evidence="1">Uncharacterized protein</fullName>
    </submittedName>
</protein>
<gene>
    <name evidence="1" type="ORF">NIES1031_20310</name>
</gene>
<keyword evidence="2" id="KW-1185">Reference proteome</keyword>
<proteinExistence type="predicted"/>
<comment type="caution">
    <text evidence="1">The sequence shown here is derived from an EMBL/GenBank/DDBJ whole genome shotgun (WGS) entry which is preliminary data.</text>
</comment>
<evidence type="ECO:0000313" key="2">
    <source>
        <dbReference type="Proteomes" id="UP000185984"/>
    </source>
</evidence>